<dbReference type="EMBL" id="JABAHZ010000001">
    <property type="protein sequence ID" value="NLR78031.1"/>
    <property type="molecule type" value="Genomic_DNA"/>
</dbReference>
<dbReference type="RefSeq" id="WP_168737385.1">
    <property type="nucleotide sequence ID" value="NZ_JABAHZ010000001.1"/>
</dbReference>
<organism evidence="1 2">
    <name type="scientific">Chitinophaga eiseniae</name>
    <dbReference type="NCBI Taxonomy" id="634771"/>
    <lineage>
        <taxon>Bacteria</taxon>
        <taxon>Pseudomonadati</taxon>
        <taxon>Bacteroidota</taxon>
        <taxon>Chitinophagia</taxon>
        <taxon>Chitinophagales</taxon>
        <taxon>Chitinophagaceae</taxon>
        <taxon>Chitinophaga</taxon>
    </lineage>
</organism>
<evidence type="ECO:0000313" key="2">
    <source>
        <dbReference type="Proteomes" id="UP000552864"/>
    </source>
</evidence>
<reference evidence="1 2" key="1">
    <citation type="submission" date="2020-04" db="EMBL/GenBank/DDBJ databases">
        <authorList>
            <person name="Yin C."/>
        </authorList>
    </citation>
    <scope>NUCLEOTIDE SEQUENCE [LARGE SCALE GENOMIC DNA]</scope>
    <source>
        <strain evidence="1 2">Ak56</strain>
    </source>
</reference>
<dbReference type="SUPFAM" id="SSF140753">
    <property type="entry name" value="PG0816-like"/>
    <property type="match status" value="1"/>
</dbReference>
<dbReference type="AlphaFoldDB" id="A0A847S8B1"/>
<evidence type="ECO:0000313" key="1">
    <source>
        <dbReference type="EMBL" id="NLR78031.1"/>
    </source>
</evidence>
<gene>
    <name evidence="1" type="ORF">HGH91_05310</name>
</gene>
<protein>
    <submittedName>
        <fullName evidence="1">DUF1896 domain-containing protein</fullName>
    </submittedName>
</protein>
<dbReference type="Proteomes" id="UP000552864">
    <property type="component" value="Unassembled WGS sequence"/>
</dbReference>
<name>A0A847S8B1_9BACT</name>
<accession>A0A847S8B1</accession>
<proteinExistence type="predicted"/>
<dbReference type="InterPro" id="IPR036297">
    <property type="entry name" value="PG0816-like_sf"/>
</dbReference>
<comment type="caution">
    <text evidence="1">The sequence shown here is derived from an EMBL/GenBank/DDBJ whole genome shotgun (WGS) entry which is preliminary data.</text>
</comment>
<keyword evidence="2" id="KW-1185">Reference proteome</keyword>
<sequence length="143" mass="16836">MKRELFDNLWSYLVLNNPNELVTVESKRNIREVIWEKINSIDDLIKQMERDGVPQITMMEVCMTELVRDFIPSRYQYISEILESEFEDMYWVLVETGSLTYEICNLIKECGDVFNTFSFSVETEDDPFLKYAIIGTIASYLGD</sequence>